<evidence type="ECO:0000313" key="12">
    <source>
        <dbReference type="EMBL" id="PKK91521.1"/>
    </source>
</evidence>
<dbReference type="AlphaFoldDB" id="A0A2N1PT57"/>
<dbReference type="GO" id="GO:0070567">
    <property type="term" value="F:cytidylyltransferase activity"/>
    <property type="evidence" value="ECO:0007669"/>
    <property type="project" value="InterPro"/>
</dbReference>
<dbReference type="Pfam" id="PF01128">
    <property type="entry name" value="IspD"/>
    <property type="match status" value="1"/>
</dbReference>
<feature type="domain" description="2-C-methyl-D-erythritol 2,4-cyclodiphosphate synthase" evidence="11">
    <location>
        <begin position="273"/>
        <end position="453"/>
    </location>
</feature>
<dbReference type="Pfam" id="PF02542">
    <property type="entry name" value="YgbB"/>
    <property type="match status" value="1"/>
</dbReference>
<sequence length="459" mass="49775">MSSTFQLLLVAGGEVNSTRFGSHFNKIFLPLCKGCALEYSVRAFASTGLLGDLWIAAPEKYWEVIRFLVEGVLREQGIAQIQHRINMVSPQKSRNHSVQVCLEQILISQGNALVAIHDAARPLIDQETIRECLKLLDGAVDCAVVCENLEDSVGFIESDGSLGEPVSRRSMIRIQTPCVAGVSDFLKARGKASNCGYFESPGFEDASFMKKAGFNVQSVISKGPNFKITLPWQGKAARGVFFDALYGVSSNACLDFDSQKFKTCSLSKKQLLMGYGYDSHRFIAPAERRAFLNKAQVCTETEHIDVSARLIIGGVDAGDDNLARFGPFVARSDGDLLYHAAANAILSALACPGAGDIGQLFPNTSSRNSGRNSSEFLQSAVILALAGGYRVQQLKMTLKGQVRMNLEKIRENLCFHTFTPSSDGRVIVQGTSGEAMDSAGRGEGMEAFGLCILEPVKLD</sequence>
<dbReference type="PROSITE" id="PS01350">
    <property type="entry name" value="ISPF"/>
    <property type="match status" value="1"/>
</dbReference>
<dbReference type="PANTHER" id="PTHR43181">
    <property type="entry name" value="2-C-METHYL-D-ERYTHRITOL 2,4-CYCLODIPHOSPHATE SYNTHASE, CHLOROPLASTIC"/>
    <property type="match status" value="1"/>
</dbReference>
<evidence type="ECO:0000256" key="6">
    <source>
        <dbReference type="ARBA" id="ARBA00022695"/>
    </source>
</evidence>
<dbReference type="GO" id="GO:0046872">
    <property type="term" value="F:metal ion binding"/>
    <property type="evidence" value="ECO:0007669"/>
    <property type="project" value="UniProtKB-KW"/>
</dbReference>
<protein>
    <recommendedName>
        <fullName evidence="4">2-C-methyl-D-erythritol 2,4-cyclodiphosphate synthase</fullName>
        <ecNumber evidence="4">4.6.1.12</ecNumber>
    </recommendedName>
</protein>
<evidence type="ECO:0000313" key="13">
    <source>
        <dbReference type="Proteomes" id="UP000233256"/>
    </source>
</evidence>
<dbReference type="EMBL" id="PGXC01000003">
    <property type="protein sequence ID" value="PKK91521.1"/>
    <property type="molecule type" value="Genomic_DNA"/>
</dbReference>
<dbReference type="Gene3D" id="3.90.550.10">
    <property type="entry name" value="Spore Coat Polysaccharide Biosynthesis Protein SpsA, Chain A"/>
    <property type="match status" value="1"/>
</dbReference>
<dbReference type="EC" id="4.6.1.12" evidence="4"/>
<keyword evidence="6" id="KW-0548">Nucleotidyltransferase</keyword>
<keyword evidence="7" id="KW-0479">Metal-binding</keyword>
<dbReference type="SUPFAM" id="SSF53448">
    <property type="entry name" value="Nucleotide-diphospho-sugar transferases"/>
    <property type="match status" value="1"/>
</dbReference>
<dbReference type="GO" id="GO:0008685">
    <property type="term" value="F:2-C-methyl-D-erythritol 2,4-cyclodiphosphate synthase activity"/>
    <property type="evidence" value="ECO:0007669"/>
    <property type="project" value="UniProtKB-EC"/>
</dbReference>
<keyword evidence="8" id="KW-0414">Isoprene biosynthesis</keyword>
<comment type="pathway">
    <text evidence="3">Isoprenoid biosynthesis; isopentenyl diphosphate biosynthesis via DXP pathway; isopentenyl diphosphate from 1-deoxy-D-xylulose 5-phosphate: step 4/6.</text>
</comment>
<evidence type="ECO:0000256" key="7">
    <source>
        <dbReference type="ARBA" id="ARBA00022723"/>
    </source>
</evidence>
<dbReference type="InterPro" id="IPR003526">
    <property type="entry name" value="MECDP_synthase"/>
</dbReference>
<comment type="catalytic activity">
    <reaction evidence="1">
        <text>4-CDP-2-C-methyl-D-erythritol 2-phosphate = 2-C-methyl-D-erythritol 2,4-cyclic diphosphate + CMP</text>
        <dbReference type="Rhea" id="RHEA:23864"/>
        <dbReference type="ChEBI" id="CHEBI:57919"/>
        <dbReference type="ChEBI" id="CHEBI:58483"/>
        <dbReference type="ChEBI" id="CHEBI:60377"/>
        <dbReference type="EC" id="4.6.1.12"/>
    </reaction>
</comment>
<reference evidence="12 13" key="1">
    <citation type="journal article" date="2017" name="ISME J.">
        <title>Potential for microbial H2 and metal transformations associated with novel bacteria and archaea in deep terrestrial subsurface sediments.</title>
        <authorList>
            <person name="Hernsdorf A.W."/>
            <person name="Amano Y."/>
            <person name="Miyakawa K."/>
            <person name="Ise K."/>
            <person name="Suzuki Y."/>
            <person name="Anantharaman K."/>
            <person name="Probst A."/>
            <person name="Burstein D."/>
            <person name="Thomas B.C."/>
            <person name="Banfield J.F."/>
        </authorList>
    </citation>
    <scope>NUCLEOTIDE SEQUENCE [LARGE SCALE GENOMIC DNA]</scope>
    <source>
        <strain evidence="12">HGW-Wallbacteria-1</strain>
    </source>
</reference>
<comment type="caution">
    <text evidence="12">The sequence shown here is derived from an EMBL/GenBank/DDBJ whole genome shotgun (WGS) entry which is preliminary data.</text>
</comment>
<dbReference type="InterPro" id="IPR034683">
    <property type="entry name" value="IspD/TarI"/>
</dbReference>
<proteinExistence type="predicted"/>
<evidence type="ECO:0000256" key="5">
    <source>
        <dbReference type="ARBA" id="ARBA00022679"/>
    </source>
</evidence>
<dbReference type="Gene3D" id="3.30.1330.50">
    <property type="entry name" value="2-C-methyl-D-erythritol 2,4-cyclodiphosphate synthase"/>
    <property type="match status" value="1"/>
</dbReference>
<dbReference type="PANTHER" id="PTHR43181:SF1">
    <property type="entry name" value="2-C-METHYL-D-ERYTHRITOL 2,4-CYCLODIPHOSPHATE SYNTHASE, CHLOROPLASTIC"/>
    <property type="match status" value="1"/>
</dbReference>
<comment type="cofactor">
    <cofactor evidence="2">
        <name>a divalent metal cation</name>
        <dbReference type="ChEBI" id="CHEBI:60240"/>
    </cofactor>
</comment>
<evidence type="ECO:0000256" key="8">
    <source>
        <dbReference type="ARBA" id="ARBA00023229"/>
    </source>
</evidence>
<evidence type="ECO:0000259" key="11">
    <source>
        <dbReference type="Pfam" id="PF02542"/>
    </source>
</evidence>
<keyword evidence="9" id="KW-0456">Lyase</keyword>
<evidence type="ECO:0000256" key="9">
    <source>
        <dbReference type="ARBA" id="ARBA00023239"/>
    </source>
</evidence>
<dbReference type="UniPathway" id="UPA00056">
    <property type="reaction ID" value="UER00095"/>
</dbReference>
<evidence type="ECO:0000256" key="4">
    <source>
        <dbReference type="ARBA" id="ARBA00012579"/>
    </source>
</evidence>
<evidence type="ECO:0000256" key="1">
    <source>
        <dbReference type="ARBA" id="ARBA00000200"/>
    </source>
</evidence>
<dbReference type="SUPFAM" id="SSF69765">
    <property type="entry name" value="IpsF-like"/>
    <property type="match status" value="1"/>
</dbReference>
<dbReference type="InterPro" id="IPR029044">
    <property type="entry name" value="Nucleotide-diphossugar_trans"/>
</dbReference>
<dbReference type="GO" id="GO:0019288">
    <property type="term" value="P:isopentenyl diphosphate biosynthetic process, methylerythritol 4-phosphate pathway"/>
    <property type="evidence" value="ECO:0007669"/>
    <property type="project" value="UniProtKB-UniPathway"/>
</dbReference>
<gene>
    <name evidence="12" type="ORF">CVV64_07135</name>
</gene>
<evidence type="ECO:0000256" key="2">
    <source>
        <dbReference type="ARBA" id="ARBA00001968"/>
    </source>
</evidence>
<dbReference type="GO" id="GO:0016114">
    <property type="term" value="P:terpenoid biosynthetic process"/>
    <property type="evidence" value="ECO:0007669"/>
    <property type="project" value="InterPro"/>
</dbReference>
<dbReference type="InterPro" id="IPR036571">
    <property type="entry name" value="MECDP_synthase_sf"/>
</dbReference>
<name>A0A2N1PT57_9BACT</name>
<organism evidence="12 13">
    <name type="scientific">Candidatus Wallbacteria bacterium HGW-Wallbacteria-1</name>
    <dbReference type="NCBI Taxonomy" id="2013854"/>
    <lineage>
        <taxon>Bacteria</taxon>
        <taxon>Candidatus Walliibacteriota</taxon>
    </lineage>
</organism>
<dbReference type="InterPro" id="IPR020555">
    <property type="entry name" value="MECDP_synthase_CS"/>
</dbReference>
<keyword evidence="10" id="KW-0511">Multifunctional enzyme</keyword>
<evidence type="ECO:0000256" key="3">
    <source>
        <dbReference type="ARBA" id="ARBA00004709"/>
    </source>
</evidence>
<accession>A0A2N1PT57</accession>
<dbReference type="Proteomes" id="UP000233256">
    <property type="component" value="Unassembled WGS sequence"/>
</dbReference>
<keyword evidence="5" id="KW-0808">Transferase</keyword>
<evidence type="ECO:0000256" key="10">
    <source>
        <dbReference type="ARBA" id="ARBA00023268"/>
    </source>
</evidence>